<dbReference type="Pfam" id="PF04560">
    <property type="entry name" value="RNA_pol_Rpb2_7"/>
    <property type="match status" value="1"/>
</dbReference>
<dbReference type="Gene3D" id="1.25.10.10">
    <property type="entry name" value="Leucine-rich Repeat Variant"/>
    <property type="match status" value="1"/>
</dbReference>
<evidence type="ECO:0000256" key="2">
    <source>
        <dbReference type="ARBA" id="ARBA00006835"/>
    </source>
</evidence>
<evidence type="ECO:0000256" key="3">
    <source>
        <dbReference type="ARBA" id="ARBA00011730"/>
    </source>
</evidence>
<dbReference type="InterPro" id="IPR013180">
    <property type="entry name" value="CTNNBL1_N"/>
</dbReference>
<dbReference type="Gene3D" id="3.90.1100.10">
    <property type="match status" value="2"/>
</dbReference>
<proteinExistence type="inferred from homology"/>
<evidence type="ECO:0000256" key="9">
    <source>
        <dbReference type="ARBA" id="ARBA00022737"/>
    </source>
</evidence>
<dbReference type="Pfam" id="PF08216">
    <property type="entry name" value="CTNNBL"/>
    <property type="match status" value="1"/>
</dbReference>
<keyword evidence="5" id="KW-0597">Phosphoprotein</keyword>
<feature type="region of interest" description="Disordered" evidence="17">
    <location>
        <begin position="741"/>
        <end position="761"/>
    </location>
</feature>
<dbReference type="Pfam" id="PF00562">
    <property type="entry name" value="RNA_pol_Rpb2_6"/>
    <property type="match status" value="1"/>
</dbReference>
<dbReference type="Gene3D" id="3.90.1800.10">
    <property type="entry name" value="RNA polymerase alpha subunit dimerisation domain"/>
    <property type="match status" value="1"/>
</dbReference>
<comment type="similarity">
    <text evidence="2 16">Belongs to the RNA polymerase beta chain family.</text>
</comment>
<dbReference type="SUPFAM" id="SSF53474">
    <property type="entry name" value="alpha/beta-Hydrolases"/>
    <property type="match status" value="1"/>
</dbReference>
<reference evidence="19" key="1">
    <citation type="submission" date="2021-07" db="EMBL/GenBank/DDBJ databases">
        <authorList>
            <person name="Branca A.L. A."/>
        </authorList>
    </citation>
    <scope>NUCLEOTIDE SEQUENCE</scope>
</reference>
<evidence type="ECO:0000256" key="1">
    <source>
        <dbReference type="ARBA" id="ARBA00004123"/>
    </source>
</evidence>
<evidence type="ECO:0000256" key="16">
    <source>
        <dbReference type="RuleBase" id="RU363031"/>
    </source>
</evidence>
<dbReference type="SUPFAM" id="SSF48371">
    <property type="entry name" value="ARM repeat"/>
    <property type="match status" value="1"/>
</dbReference>
<evidence type="ECO:0000313" key="19">
    <source>
        <dbReference type="EMBL" id="CAG8430609.1"/>
    </source>
</evidence>
<evidence type="ECO:0000256" key="12">
    <source>
        <dbReference type="ARBA" id="ARBA00022842"/>
    </source>
</evidence>
<comment type="caution">
    <text evidence="19">The sequence shown here is derived from an EMBL/GenBank/DDBJ whole genome shotgun (WGS) entry which is preliminary data.</text>
</comment>
<dbReference type="InterPro" id="IPR015712">
    <property type="entry name" value="DNA-dir_RNA_pol_su2"/>
</dbReference>
<dbReference type="FunFam" id="3.90.1100.10:FF:000005">
    <property type="entry name" value="DNA-directed RNA polymerase subunit beta"/>
    <property type="match status" value="1"/>
</dbReference>
<comment type="catalytic activity">
    <reaction evidence="16">
        <text>RNA(n) + a ribonucleoside 5'-triphosphate = RNA(n+1) + diphosphate</text>
        <dbReference type="Rhea" id="RHEA:21248"/>
        <dbReference type="Rhea" id="RHEA-COMP:14527"/>
        <dbReference type="Rhea" id="RHEA-COMP:17342"/>
        <dbReference type="ChEBI" id="CHEBI:33019"/>
        <dbReference type="ChEBI" id="CHEBI:61557"/>
        <dbReference type="ChEBI" id="CHEBI:140395"/>
        <dbReference type="EC" id="2.7.7.6"/>
    </reaction>
</comment>
<dbReference type="Gene3D" id="3.40.50.1820">
    <property type="entry name" value="alpha/beta hydrolase"/>
    <property type="match status" value="1"/>
</dbReference>
<dbReference type="FunFam" id="3.90.1800.10:FF:000002">
    <property type="entry name" value="DNA-directed RNA polymerase subunit beta"/>
    <property type="match status" value="1"/>
</dbReference>
<dbReference type="InterPro" id="IPR016024">
    <property type="entry name" value="ARM-type_fold"/>
</dbReference>
<evidence type="ECO:0000313" key="20">
    <source>
        <dbReference type="Proteomes" id="UP001152649"/>
    </source>
</evidence>
<dbReference type="GO" id="GO:0072330">
    <property type="term" value="P:monocarboxylic acid biosynthetic process"/>
    <property type="evidence" value="ECO:0007669"/>
    <property type="project" value="UniProtKB-ARBA"/>
</dbReference>
<evidence type="ECO:0000256" key="8">
    <source>
        <dbReference type="ARBA" id="ARBA00022723"/>
    </source>
</evidence>
<dbReference type="Pfam" id="PF04565">
    <property type="entry name" value="RNA_pol_Rpb2_3"/>
    <property type="match status" value="1"/>
</dbReference>
<keyword evidence="6 16" id="KW-0808">Transferase</keyword>
<dbReference type="GO" id="GO:0008270">
    <property type="term" value="F:zinc ion binding"/>
    <property type="evidence" value="ECO:0007669"/>
    <property type="project" value="UniProtKB-KW"/>
</dbReference>
<keyword evidence="9" id="KW-0677">Repeat</keyword>
<protein>
    <recommendedName>
        <fullName evidence="16">DNA-directed RNA polymerase subunit beta</fullName>
        <ecNumber evidence="16">2.7.7.6</ecNumber>
    </recommendedName>
</protein>
<keyword evidence="12" id="KW-0460">Magnesium</keyword>
<dbReference type="Gene3D" id="2.40.50.150">
    <property type="match status" value="1"/>
</dbReference>
<dbReference type="OrthoDB" id="16772at2759"/>
<dbReference type="InterPro" id="IPR037033">
    <property type="entry name" value="DNA-dir_RNAP_su2_hyb_sf"/>
</dbReference>
<dbReference type="GO" id="GO:0032549">
    <property type="term" value="F:ribonucleoside binding"/>
    <property type="evidence" value="ECO:0007669"/>
    <property type="project" value="InterPro"/>
</dbReference>
<dbReference type="Gene3D" id="3.90.1110.10">
    <property type="entry name" value="RNA polymerase Rpb2, domain 2"/>
    <property type="match status" value="1"/>
</dbReference>
<keyword evidence="8" id="KW-0479">Metal-binding</keyword>
<dbReference type="FunFam" id="2.40.50.150:FF:000002">
    <property type="entry name" value="DNA-directed RNA polymerase subunit beta"/>
    <property type="match status" value="1"/>
</dbReference>
<feature type="region of interest" description="Disordered" evidence="17">
    <location>
        <begin position="2040"/>
        <end position="2060"/>
    </location>
</feature>
<comment type="function">
    <text evidence="16">DNA-dependent RNA polymerase catalyzes the transcription of DNA into RNA using the four ribonucleoside triphosphates as substrates.</text>
</comment>
<dbReference type="InterPro" id="IPR037034">
    <property type="entry name" value="RNA_pol_Rpb2_2_sf"/>
</dbReference>
<feature type="region of interest" description="Disordered" evidence="17">
    <location>
        <begin position="1"/>
        <end position="76"/>
    </location>
</feature>
<dbReference type="InterPro" id="IPR007645">
    <property type="entry name" value="RNA_pol_Rpb2_3"/>
</dbReference>
<dbReference type="FunFam" id="3.90.1110.10:FF:000003">
    <property type="entry name" value="DNA-directed RNA polymerase subunit beta"/>
    <property type="match status" value="1"/>
</dbReference>
<dbReference type="Pfam" id="PF20434">
    <property type="entry name" value="BD-FAE"/>
    <property type="match status" value="1"/>
</dbReference>
<dbReference type="SUPFAM" id="SSF64484">
    <property type="entry name" value="beta and beta-prime subunits of DNA dependent RNA-polymerase"/>
    <property type="match status" value="1"/>
</dbReference>
<feature type="domain" description="Beta-catenin-like protein 1 N-terminal" evidence="18">
    <location>
        <begin position="84"/>
        <end position="193"/>
    </location>
</feature>
<keyword evidence="7 16" id="KW-0548">Nucleotidyltransferase</keyword>
<dbReference type="InterPro" id="IPR029058">
    <property type="entry name" value="AB_hydrolase_fold"/>
</dbReference>
<comment type="subunit">
    <text evidence="3">Component of the RNA polymerase II (Pol II) complex consisting of 12 subunits.</text>
</comment>
<dbReference type="FunFam" id="1.25.10.10:FF:001136">
    <property type="entry name" value="Beta-catenin-like protein 1"/>
    <property type="match status" value="1"/>
</dbReference>
<feature type="compositionally biased region" description="Basic and acidic residues" evidence="17">
    <location>
        <begin position="31"/>
        <end position="43"/>
    </location>
</feature>
<keyword evidence="20" id="KW-1185">Reference proteome</keyword>
<dbReference type="EMBL" id="CAJVPG010000466">
    <property type="protein sequence ID" value="CAG8430609.1"/>
    <property type="molecule type" value="Genomic_DNA"/>
</dbReference>
<evidence type="ECO:0000259" key="18">
    <source>
        <dbReference type="SMART" id="SM01156"/>
    </source>
</evidence>
<evidence type="ECO:0000256" key="6">
    <source>
        <dbReference type="ARBA" id="ARBA00022679"/>
    </source>
</evidence>
<evidence type="ECO:0000256" key="7">
    <source>
        <dbReference type="ARBA" id="ARBA00022695"/>
    </source>
</evidence>
<dbReference type="Pfam" id="PF04563">
    <property type="entry name" value="RNA_pol_Rpb2_1"/>
    <property type="match status" value="1"/>
</dbReference>
<evidence type="ECO:0000256" key="15">
    <source>
        <dbReference type="ARBA" id="ARBA00023242"/>
    </source>
</evidence>
<dbReference type="Pfam" id="PF04567">
    <property type="entry name" value="RNA_pol_Rpb2_5"/>
    <property type="match status" value="1"/>
</dbReference>
<feature type="compositionally biased region" description="Acidic residues" evidence="17">
    <location>
        <begin position="50"/>
        <end position="76"/>
    </location>
</feature>
<keyword evidence="11" id="KW-0862">Zinc</keyword>
<dbReference type="InterPro" id="IPR049492">
    <property type="entry name" value="BD-FAE-like_dom"/>
</dbReference>
<dbReference type="InterPro" id="IPR007120">
    <property type="entry name" value="DNA-dir_RNAP_su2_dom"/>
</dbReference>
<dbReference type="InterPro" id="IPR007646">
    <property type="entry name" value="RNA_pol_Rpb2_4"/>
</dbReference>
<dbReference type="InterPro" id="IPR007121">
    <property type="entry name" value="RNA_pol_bsu_CS"/>
</dbReference>
<dbReference type="NCBIfam" id="NF007175">
    <property type="entry name" value="PRK09606.1"/>
    <property type="match status" value="1"/>
</dbReference>
<dbReference type="EC" id="2.7.7.6" evidence="16"/>
<keyword evidence="4 16" id="KW-0240">DNA-directed RNA polymerase</keyword>
<evidence type="ECO:0000256" key="14">
    <source>
        <dbReference type="ARBA" id="ARBA00023163"/>
    </source>
</evidence>
<dbReference type="CDD" id="cd00653">
    <property type="entry name" value="RNA_pol_B_RPB2"/>
    <property type="match status" value="1"/>
</dbReference>
<dbReference type="GO" id="GO:0017000">
    <property type="term" value="P:antibiotic biosynthetic process"/>
    <property type="evidence" value="ECO:0007669"/>
    <property type="project" value="UniProtKB-ARBA"/>
</dbReference>
<sequence>MNVDELFKKPSSSGSGKRKFEPLSDPNEVYKSAKLESDGDARSNGKAPMVEDEIDDGEAGPELPPDFEEDVPDDEEGRFFGGGMEHKTAQAMEYIDENEGEEAAPENFDSAWVRRFALNFERKISKNAELRAKFENDPKKFMVSEADLDSEIKGLSILAEHTDLYEEFAKMGCVGSLISLLSHENADIAIDVIQIIGELTDEDVEVEQEQWDALVNAMLEADLIELLTQNLSRLDEGSETDRAGVYYVLSVLENIASQTSHAETIALDAAILPWILSRIQKKEVVVSQNKQYAAEVLAILLQSSSKNRGKFVELDGIDTILQILSSYRKRDPAKDSDEEEFAENLFDSLVCLVEEDSGKSKFVEAEGIELALIMLKEGKFSKPRALRILDHALGGVGGAPACERLVEAAGLKTVFGMFLKKQEGENIEHFLGIFASLLRLLPGGSAPRIRTLAKFMEKDYARIEKLITLRREYAARIAPVEQLIAKERRTFDEEEQRLMSGEWLSRRLDAGLFSLQTIDVILAWLLAEDDGAKKKIVSLLADRDEDLSLVRGTLKGMSHGKVFKSSSLTKVEQLEGLGEEEPGHEDFKDMLTTLLQFLYPAIMADYDETYEEEFYDDADEGITSEDCWTVISSFFDSKGLVSQQLDSFDEFISSTMQELVEEQGQVVLDQTLPPSEDEVRPVVVRRYELKFGTVMLSRPSVTEGDGATTIMLPQEARLRNLTYASPLYLGVTKKIMEGREKLAKDEDDEEEGDQKGQSYGGLDWQEKMLPQEQMKEETVFIGKMPIMLKSKYCILKDLSESSLYAWNECPYDSGGYFVINGSEKVLIAQERSAGNIVQVFKKAPPSPTPYIAEIRSAVEKGSRMLSSLTLKLFAKGDSAKGGFGPTIRSTLPYVKADIPIVVVFRALGVVSDEDILNHICYDRNDTPMLEMLKPCIEEGFVIQDREVALDFIAKRGSSQSNLNHDRRVRYARDIMQKELLPHISQSEGSETRKAFFLGYMVHRLLQCALGRRDVDDRDHFGKKRLDLAGPLLAGLFRVLFTRVTKDLQRYVQRCVDSSREIYLNVGLKAATLTGGLKYALATGNWGEQKKAASAKAGVSQVLSRYTFASSLSHLRRTNTPIGRDGKIAKPRQLHNTHWGLVCPAETPEGQACGLVKNLALMCYITVGTPAEPIIDFMIQRNMEVLEEFEPQVTPNATKVFVNGVWVGIHRDPSHLVNTMQNLRRRNMISHEVSLIRDIREREFKIFTDTGRVCRPLFVIDNDPKSENSGGLILNKEHIRKLEQDKDLPPDLTPEQRREQYFGWDGLVRSGAVEYVDAEEEETIMIVMTPEDLEISRQLQAGYALPEDETNDPNKRVRSILSQRAHTWTHCEIHPSMILGVCASIIPFPDHNQSPRNTYQSAMGKQAMGVFLTNFSQRMETMANILYYPQKPLATTRSMEFLRFRELPAGQNAIVAIATYSGYNQEDSVIMNQSSIDRGLFRSLFYRTYTDTEKMVGLQVVERFEKPMRADTLGMRKGTYDKLDEDGIVAPGVRVSGEDIIIGKTAPLAADAEELGQRTKAHTKIDVSTPLRSTENGIVDQVLISTGNDDLKFVKVRMRTTKIPQIGDKFASRHGQKGTIGITYRQEDMPFTREGVVPDLIINPHAIPSRMTIAHLIECQLSKVSALRGFEGDATPFTDVTVDSVSRLLREHGYQSRGFEVMFNGHTGRKMVAQVFLGPTYYQRLRHMVDDKIHARARGPTQILTRQPVEGRARDGGLRFGEMERDCMIAHGASAFLKERLFDVSDPFRVHICDDCGLMTPVAKLKKGLFECRLCNNKHRISQVHIPYAAKLLFQELASMNIAARMFTDRSGVSSSTRRSTAVKSLQTSIFPHPLHINIPLVRSLGPDFGTLEYPKCESIVLTRIVIDIHGGAFMLGHSRMVSLPQVSDCLARGWIVLVPNHRLCPAVNILEGPMQDIRDLLTWIQDGHLDPILSVHGCHADLDNIAAFGTSSGGHLALSLAMHFTDPAWRTPLPHVAKKLPSDLPVEFLNKIYDEYPVPTDSSVSLEGQTEAGTGKGPDFSKPRDAFAFTQIASGTVIDAIYPSTEDPDMKLIDPVLNVSGEFPPTYIVHGMADTMVPIGLSRVLLEKLKENGVECGMTEVPNEEHTFAAMMEVGSKTWWLQREGFDFLEKIIGRGPGV</sequence>
<evidence type="ECO:0000256" key="11">
    <source>
        <dbReference type="ARBA" id="ARBA00022833"/>
    </source>
</evidence>
<evidence type="ECO:0000256" key="5">
    <source>
        <dbReference type="ARBA" id="ARBA00022553"/>
    </source>
</evidence>
<dbReference type="InterPro" id="IPR011989">
    <property type="entry name" value="ARM-like"/>
</dbReference>
<dbReference type="GO" id="GO:0006351">
    <property type="term" value="P:DNA-templated transcription"/>
    <property type="evidence" value="ECO:0007669"/>
    <property type="project" value="InterPro"/>
</dbReference>
<dbReference type="InterPro" id="IPR007642">
    <property type="entry name" value="RNA_pol_Rpb2_2"/>
</dbReference>
<gene>
    <name evidence="19" type="ORF">PSALAMII_LOCUS11194</name>
</gene>
<organism evidence="19 20">
    <name type="scientific">Penicillium salamii</name>
    <dbReference type="NCBI Taxonomy" id="1612424"/>
    <lineage>
        <taxon>Eukaryota</taxon>
        <taxon>Fungi</taxon>
        <taxon>Dikarya</taxon>
        <taxon>Ascomycota</taxon>
        <taxon>Pezizomycotina</taxon>
        <taxon>Eurotiomycetes</taxon>
        <taxon>Eurotiomycetidae</taxon>
        <taxon>Eurotiales</taxon>
        <taxon>Aspergillaceae</taxon>
        <taxon>Penicillium</taxon>
    </lineage>
</organism>
<evidence type="ECO:0000256" key="17">
    <source>
        <dbReference type="SAM" id="MobiDB-lite"/>
    </source>
</evidence>
<name>A0A9W4NZU9_9EURO</name>
<dbReference type="SMART" id="SM01156">
    <property type="entry name" value="DUF1716"/>
    <property type="match status" value="1"/>
</dbReference>
<dbReference type="FunFam" id="3.90.1100.10:FF:000022">
    <property type="entry name" value="DNA-directed RNA polymerase subunit beta"/>
    <property type="match status" value="1"/>
</dbReference>
<dbReference type="GO" id="GO:0005634">
    <property type="term" value="C:nucleus"/>
    <property type="evidence" value="ECO:0007669"/>
    <property type="project" value="UniProtKB-SubCell"/>
</dbReference>
<dbReference type="PANTHER" id="PTHR20856">
    <property type="entry name" value="DNA-DIRECTED RNA POLYMERASE I SUBUNIT 2"/>
    <property type="match status" value="1"/>
</dbReference>
<dbReference type="GO" id="GO:0003677">
    <property type="term" value="F:DNA binding"/>
    <property type="evidence" value="ECO:0007669"/>
    <property type="project" value="InterPro"/>
</dbReference>
<keyword evidence="14 16" id="KW-0804">Transcription</keyword>
<dbReference type="InterPro" id="IPR007647">
    <property type="entry name" value="RNA_pol_Rpb2_5"/>
</dbReference>
<keyword evidence="15" id="KW-0539">Nucleus</keyword>
<dbReference type="Gene3D" id="2.40.270.10">
    <property type="entry name" value="DNA-directed RNA polymerase, subunit 2, domain 6"/>
    <property type="match status" value="1"/>
</dbReference>
<evidence type="ECO:0000256" key="13">
    <source>
        <dbReference type="ARBA" id="ARBA00023054"/>
    </source>
</evidence>
<accession>A0A9W4NZU9</accession>
<dbReference type="GO" id="GO:0003899">
    <property type="term" value="F:DNA-directed RNA polymerase activity"/>
    <property type="evidence" value="ECO:0007669"/>
    <property type="project" value="UniProtKB-EC"/>
</dbReference>
<dbReference type="InterPro" id="IPR014724">
    <property type="entry name" value="RNA_pol_RPB2_OB-fold"/>
</dbReference>
<evidence type="ECO:0000256" key="10">
    <source>
        <dbReference type="ARBA" id="ARBA00022771"/>
    </source>
</evidence>
<dbReference type="GO" id="GO:0000428">
    <property type="term" value="C:DNA-directed RNA polymerase complex"/>
    <property type="evidence" value="ECO:0007669"/>
    <property type="project" value="UniProtKB-KW"/>
</dbReference>
<dbReference type="Proteomes" id="UP001152649">
    <property type="component" value="Unassembled WGS sequence"/>
</dbReference>
<keyword evidence="13" id="KW-0175">Coiled coil</keyword>
<feature type="compositionally biased region" description="Polar residues" evidence="17">
    <location>
        <begin position="2040"/>
        <end position="2052"/>
    </location>
</feature>
<comment type="subcellular location">
    <subcellularLocation>
        <location evidence="1">Nucleus</location>
    </subcellularLocation>
</comment>
<evidence type="ECO:0000256" key="4">
    <source>
        <dbReference type="ARBA" id="ARBA00022478"/>
    </source>
</evidence>
<dbReference type="PROSITE" id="PS01166">
    <property type="entry name" value="RNA_POL_BETA"/>
    <property type="match status" value="1"/>
</dbReference>
<keyword evidence="10" id="KW-0863">Zinc-finger</keyword>
<dbReference type="Pfam" id="PF04566">
    <property type="entry name" value="RNA_pol_Rpb2_4"/>
    <property type="match status" value="1"/>
</dbReference>
<dbReference type="Pfam" id="PF04561">
    <property type="entry name" value="RNA_pol_Rpb2_2"/>
    <property type="match status" value="1"/>
</dbReference>
<dbReference type="FunFam" id="2.40.270.10:FF:000006">
    <property type="entry name" value="DNA-directed RNA polymerase subunit beta"/>
    <property type="match status" value="1"/>
</dbReference>
<dbReference type="InterPro" id="IPR007641">
    <property type="entry name" value="RNA_pol_Rpb2_7"/>
</dbReference>
<dbReference type="InterPro" id="IPR007644">
    <property type="entry name" value="RNA_pol_bsu_protrusion"/>
</dbReference>